<dbReference type="PANTHER" id="PTHR10209">
    <property type="entry name" value="OXIDOREDUCTASE, 2OG-FE II OXYGENASE FAMILY PROTEIN"/>
    <property type="match status" value="1"/>
</dbReference>
<organism evidence="7 8">
    <name type="scientific">Robiginitalea biformata (strain ATCC BAA-864 / DSM 15991 / KCTC 12146 / HTCC2501)</name>
    <dbReference type="NCBI Taxonomy" id="313596"/>
    <lineage>
        <taxon>Bacteria</taxon>
        <taxon>Pseudomonadati</taxon>
        <taxon>Bacteroidota</taxon>
        <taxon>Flavobacteriia</taxon>
        <taxon>Flavobacteriales</taxon>
        <taxon>Flavobacteriaceae</taxon>
        <taxon>Robiginitalea</taxon>
    </lineage>
</organism>
<evidence type="ECO:0000313" key="7">
    <source>
        <dbReference type="EMBL" id="EAR15584.1"/>
    </source>
</evidence>
<dbReference type="GO" id="GO:0016491">
    <property type="term" value="F:oxidoreductase activity"/>
    <property type="evidence" value="ECO:0007669"/>
    <property type="project" value="UniProtKB-KW"/>
</dbReference>
<dbReference type="InterPro" id="IPR005123">
    <property type="entry name" value="Oxoglu/Fe-dep_dioxygenase_dom"/>
</dbReference>
<proteinExistence type="inferred from homology"/>
<evidence type="ECO:0000313" key="8">
    <source>
        <dbReference type="Proteomes" id="UP000009049"/>
    </source>
</evidence>
<feature type="domain" description="Fe2OG dioxygenase" evidence="6">
    <location>
        <begin position="183"/>
        <end position="289"/>
    </location>
</feature>
<protein>
    <submittedName>
        <fullName evidence="7">Putative 2OG-Fe(II) oxygenase superfamily protein</fullName>
    </submittedName>
</protein>
<accession>A4CL35</accession>
<dbReference type="STRING" id="313596.RB2501_14689"/>
<gene>
    <name evidence="7" type="ordered locus">RB2501_14689</name>
</gene>
<keyword evidence="3 5" id="KW-0560">Oxidoreductase</keyword>
<evidence type="ECO:0000256" key="5">
    <source>
        <dbReference type="RuleBase" id="RU003682"/>
    </source>
</evidence>
<evidence type="ECO:0000256" key="1">
    <source>
        <dbReference type="ARBA" id="ARBA00008056"/>
    </source>
</evidence>
<dbReference type="InterPro" id="IPR027443">
    <property type="entry name" value="IPNS-like_sf"/>
</dbReference>
<dbReference type="InterPro" id="IPR044861">
    <property type="entry name" value="IPNS-like_FE2OG_OXY"/>
</dbReference>
<dbReference type="PRINTS" id="PR00682">
    <property type="entry name" value="IPNSYNTHASE"/>
</dbReference>
<dbReference type="PROSITE" id="PS51471">
    <property type="entry name" value="FE2OG_OXY"/>
    <property type="match status" value="1"/>
</dbReference>
<keyword evidence="2 5" id="KW-0479">Metal-binding</keyword>
<keyword evidence="8" id="KW-1185">Reference proteome</keyword>
<evidence type="ECO:0000259" key="6">
    <source>
        <dbReference type="PROSITE" id="PS51471"/>
    </source>
</evidence>
<evidence type="ECO:0000256" key="3">
    <source>
        <dbReference type="ARBA" id="ARBA00023002"/>
    </source>
</evidence>
<dbReference type="Pfam" id="PF14226">
    <property type="entry name" value="DIOX_N"/>
    <property type="match status" value="1"/>
</dbReference>
<dbReference type="Gene3D" id="2.60.120.330">
    <property type="entry name" value="B-lactam Antibiotic, Isopenicillin N Synthase, Chain"/>
    <property type="match status" value="1"/>
</dbReference>
<evidence type="ECO:0000256" key="4">
    <source>
        <dbReference type="ARBA" id="ARBA00023004"/>
    </source>
</evidence>
<reference evidence="7 8" key="1">
    <citation type="journal article" date="2009" name="J. Bacteriol.">
        <title>Complete genome sequence of Robiginitalea biformata HTCC2501.</title>
        <authorList>
            <person name="Oh H.M."/>
            <person name="Giovannoni S.J."/>
            <person name="Lee K."/>
            <person name="Ferriera S."/>
            <person name="Johnson J."/>
            <person name="Cho J.C."/>
        </authorList>
    </citation>
    <scope>NUCLEOTIDE SEQUENCE [LARGE SCALE GENOMIC DNA]</scope>
    <source>
        <strain evidence="8">ATCC BAA-864 / HTCC2501 / KCTC 12146</strain>
    </source>
</reference>
<name>A4CL35_ROBBH</name>
<sequence length="331" mass="37761">MAYYFINFGPVKTQPMNQIPSADLRDFISGDPQRKNAFVEQLGGAFEDIGFVALSGHFLSEELVEELYSQVKNFFNLPQEVKAKYEIEGIGGQRGYTSFGKEHAKGRKAGDLKEFWHFGQYVEDDPELEAEYPDNVLVEELPEFNKVGREAYKMLEKTAQYVLRALALRLELPENYFDEFIHNGNSILRPIHYPPITEEPKDAVRAAAHGDINLITLLMGAHGKGLQVQNHKGEWIDAIAAPDQLMINVGDMLSRLTNNRLKSTIHRVVNPPRELWGTSRYSIPFFMHPISTMPLDCLEHCIDEENPKRFEDITAGEFLHERLVELGLVKK</sequence>
<keyword evidence="4 5" id="KW-0408">Iron</keyword>
<dbReference type="EMBL" id="CP001712">
    <property type="protein sequence ID" value="EAR15584.1"/>
    <property type="molecule type" value="Genomic_DNA"/>
</dbReference>
<dbReference type="PANTHER" id="PTHR10209:SF881">
    <property type="entry name" value="FI07970P-RELATED"/>
    <property type="match status" value="1"/>
</dbReference>
<dbReference type="InterPro" id="IPR026992">
    <property type="entry name" value="DIOX_N"/>
</dbReference>
<evidence type="ECO:0000256" key="2">
    <source>
        <dbReference type="ARBA" id="ARBA00022723"/>
    </source>
</evidence>
<dbReference type="GO" id="GO:0046872">
    <property type="term" value="F:metal ion binding"/>
    <property type="evidence" value="ECO:0007669"/>
    <property type="project" value="UniProtKB-KW"/>
</dbReference>
<comment type="similarity">
    <text evidence="1 5">Belongs to the iron/ascorbate-dependent oxidoreductase family.</text>
</comment>
<dbReference type="Proteomes" id="UP000009049">
    <property type="component" value="Chromosome"/>
</dbReference>
<dbReference type="eggNOG" id="COG3491">
    <property type="taxonomic scope" value="Bacteria"/>
</dbReference>
<dbReference type="SUPFAM" id="SSF51197">
    <property type="entry name" value="Clavaminate synthase-like"/>
    <property type="match status" value="1"/>
</dbReference>
<dbReference type="HOGENOM" id="CLU_010119_6_3_10"/>
<dbReference type="KEGG" id="rbi:RB2501_14689"/>
<dbReference type="AlphaFoldDB" id="A4CL35"/>
<dbReference type="Pfam" id="PF03171">
    <property type="entry name" value="2OG-FeII_Oxy"/>
    <property type="match status" value="1"/>
</dbReference>